<feature type="transmembrane region" description="Helical" evidence="6">
    <location>
        <begin position="189"/>
        <end position="210"/>
    </location>
</feature>
<reference evidence="7 8" key="1">
    <citation type="submission" date="2018-08" db="EMBL/GenBank/DDBJ databases">
        <title>Bacillus chawlae sp. nov., Bacillus glennii sp. nov., and Bacillus saganii sp. nov. Isolated from the Vehicle Assembly Building at Kennedy Space Center where the Viking Spacecraft were Assembled.</title>
        <authorList>
            <person name="Seuylemezian A."/>
            <person name="Vaishampayan P."/>
        </authorList>
    </citation>
    <scope>NUCLEOTIDE SEQUENCE [LARGE SCALE GENOMIC DNA]</scope>
    <source>
        <strain evidence="7 8">V44-8</strain>
    </source>
</reference>
<dbReference type="Proteomes" id="UP000262939">
    <property type="component" value="Unassembled WGS sequence"/>
</dbReference>
<keyword evidence="5 6" id="KW-0472">Membrane</keyword>
<name>A0A372LAJ6_9BACI</name>
<feature type="transmembrane region" description="Helical" evidence="6">
    <location>
        <begin position="413"/>
        <end position="437"/>
    </location>
</feature>
<dbReference type="AlphaFoldDB" id="A0A372LAJ6"/>
<dbReference type="InterPro" id="IPR024923">
    <property type="entry name" value="PG_synth_SpoVB"/>
</dbReference>
<feature type="transmembrane region" description="Helical" evidence="6">
    <location>
        <begin position="286"/>
        <end position="309"/>
    </location>
</feature>
<gene>
    <name evidence="7" type="ORF">D0466_14000</name>
</gene>
<proteinExistence type="predicted"/>
<dbReference type="OrthoDB" id="9775950at2"/>
<comment type="subcellular location">
    <subcellularLocation>
        <location evidence="1">Cell membrane</location>
        <topology evidence="1">Multi-pass membrane protein</topology>
    </subcellularLocation>
</comment>
<keyword evidence="2" id="KW-1003">Cell membrane</keyword>
<protein>
    <submittedName>
        <fullName evidence="7">Polysaccharide biosynthesis protein</fullName>
    </submittedName>
</protein>
<dbReference type="InterPro" id="IPR050833">
    <property type="entry name" value="Poly_Biosynth_Transport"/>
</dbReference>
<dbReference type="RefSeq" id="WP_117323184.1">
    <property type="nucleotide sequence ID" value="NZ_QVTD01000009.1"/>
</dbReference>
<keyword evidence="8" id="KW-1185">Reference proteome</keyword>
<dbReference type="EMBL" id="QVTD01000009">
    <property type="protein sequence ID" value="RFU62649.1"/>
    <property type="molecule type" value="Genomic_DNA"/>
</dbReference>
<accession>A0A372LAJ6</accession>
<sequence length="532" mass="58162">MAVNSSKKLFRGAVLLAAASVFVKVLSAVYRIPYQNIAGDVGFYIYQQVYPFYGIAVALSSIGFPMAISKMVAERHFSKLTLKEIMVTSLCVLSMISVLIFLALYFGADLIAEQMGDDGLAQLVRITAFSFLLMPVISVIRGYYQGFYDMVPTAASQIFEQLVRVVAILLFAFILIEHGFSLYQGGAGAVLGSVIGGLTGVLVLVSFMWFRKDWSQMMKSGFRAGSISIVTKTIFIHGLTFCITSLILVLFQLVDSMNLFMLLRKSGLTEFRAKEWKGIFDRGQPLIQLGTVVSNSISLTLVPLVSGYIKKRKNNEVDHMIKMVLLISLAIGTAASIGLICIMEPVNYMLFTDTEGSSTLAVLSVSILFTCLIMAQASILQSMGYTLQTVLIVLVGITAKWFLNLVLVPHFQIMGAAIATVIGFCLMSLLFFLVLITRVSRPLFEKRKLSILMVAAMIMAAALLIFNGLVYGITGESGSNRILATIQALASVSLGGLLFIAVIVHRGMFTNNELNMVPFGDRLAFLLPKTKS</sequence>
<dbReference type="PANTHER" id="PTHR30250:SF29">
    <property type="entry name" value="POLYSACCHARIDE BIOSYNTHESIS PROTEIN C-TERMINAL DOMAIN-CONTAINING PROTEIN"/>
    <property type="match status" value="1"/>
</dbReference>
<dbReference type="InterPro" id="IPR002797">
    <property type="entry name" value="Polysacc_synth"/>
</dbReference>
<feature type="transmembrane region" description="Helical" evidence="6">
    <location>
        <begin position="85"/>
        <end position="106"/>
    </location>
</feature>
<evidence type="ECO:0000256" key="4">
    <source>
        <dbReference type="ARBA" id="ARBA00022989"/>
    </source>
</evidence>
<feature type="transmembrane region" description="Helical" evidence="6">
    <location>
        <begin position="360"/>
        <end position="380"/>
    </location>
</feature>
<evidence type="ECO:0000256" key="1">
    <source>
        <dbReference type="ARBA" id="ARBA00004651"/>
    </source>
</evidence>
<feature type="transmembrane region" description="Helical" evidence="6">
    <location>
        <begin position="321"/>
        <end position="340"/>
    </location>
</feature>
<organism evidence="7 8">
    <name type="scientific">Peribacillus glennii</name>
    <dbReference type="NCBI Taxonomy" id="2303991"/>
    <lineage>
        <taxon>Bacteria</taxon>
        <taxon>Bacillati</taxon>
        <taxon>Bacillota</taxon>
        <taxon>Bacilli</taxon>
        <taxon>Bacillales</taxon>
        <taxon>Bacillaceae</taxon>
        <taxon>Peribacillus</taxon>
    </lineage>
</organism>
<dbReference type="PIRSF" id="PIRSF038958">
    <property type="entry name" value="PG_synth_SpoVB"/>
    <property type="match status" value="1"/>
</dbReference>
<dbReference type="CDD" id="cd13124">
    <property type="entry name" value="MATE_SpoVB_like"/>
    <property type="match status" value="1"/>
</dbReference>
<evidence type="ECO:0000256" key="2">
    <source>
        <dbReference type="ARBA" id="ARBA00022475"/>
    </source>
</evidence>
<feature type="transmembrane region" description="Helical" evidence="6">
    <location>
        <begin position="387"/>
        <end position="407"/>
    </location>
</feature>
<comment type="caution">
    <text evidence="7">The sequence shown here is derived from an EMBL/GenBank/DDBJ whole genome shotgun (WGS) entry which is preliminary data.</text>
</comment>
<evidence type="ECO:0000256" key="3">
    <source>
        <dbReference type="ARBA" id="ARBA00022692"/>
    </source>
</evidence>
<evidence type="ECO:0000256" key="5">
    <source>
        <dbReference type="ARBA" id="ARBA00023136"/>
    </source>
</evidence>
<feature type="transmembrane region" description="Helical" evidence="6">
    <location>
        <begin position="165"/>
        <end position="183"/>
    </location>
</feature>
<dbReference type="GO" id="GO:0005886">
    <property type="term" value="C:plasma membrane"/>
    <property type="evidence" value="ECO:0007669"/>
    <property type="project" value="UniProtKB-SubCell"/>
</dbReference>
<dbReference type="PANTHER" id="PTHR30250">
    <property type="entry name" value="PST FAMILY PREDICTED COLANIC ACID TRANSPORTER"/>
    <property type="match status" value="1"/>
</dbReference>
<keyword evidence="4 6" id="KW-1133">Transmembrane helix</keyword>
<evidence type="ECO:0000313" key="8">
    <source>
        <dbReference type="Proteomes" id="UP000262939"/>
    </source>
</evidence>
<feature type="transmembrane region" description="Helical" evidence="6">
    <location>
        <begin position="126"/>
        <end position="144"/>
    </location>
</feature>
<keyword evidence="3 6" id="KW-0812">Transmembrane</keyword>
<feature type="transmembrane region" description="Helical" evidence="6">
    <location>
        <begin position="230"/>
        <end position="254"/>
    </location>
</feature>
<evidence type="ECO:0000313" key="7">
    <source>
        <dbReference type="EMBL" id="RFU62649.1"/>
    </source>
</evidence>
<feature type="transmembrane region" description="Helical" evidence="6">
    <location>
        <begin position="51"/>
        <end position="73"/>
    </location>
</feature>
<evidence type="ECO:0000256" key="6">
    <source>
        <dbReference type="SAM" id="Phobius"/>
    </source>
</evidence>
<feature type="transmembrane region" description="Helical" evidence="6">
    <location>
        <begin position="449"/>
        <end position="470"/>
    </location>
</feature>
<feature type="transmembrane region" description="Helical" evidence="6">
    <location>
        <begin position="482"/>
        <end position="504"/>
    </location>
</feature>
<dbReference type="Pfam" id="PF01943">
    <property type="entry name" value="Polysacc_synt"/>
    <property type="match status" value="1"/>
</dbReference>